<keyword evidence="2" id="KW-0472">Membrane</keyword>
<accession>A0A9W8TQX5</accession>
<keyword evidence="4" id="KW-1185">Reference proteome</keyword>
<gene>
    <name evidence="3" type="ORF">NPX13_g2621</name>
</gene>
<evidence type="ECO:0000256" key="1">
    <source>
        <dbReference type="SAM" id="MobiDB-lite"/>
    </source>
</evidence>
<dbReference type="EMBL" id="JANPWZ010000284">
    <property type="protein sequence ID" value="KAJ3577946.1"/>
    <property type="molecule type" value="Genomic_DNA"/>
</dbReference>
<comment type="caution">
    <text evidence="3">The sequence shown here is derived from an EMBL/GenBank/DDBJ whole genome shotgun (WGS) entry which is preliminary data.</text>
</comment>
<name>A0A9W8TQX5_9PEZI</name>
<reference evidence="3" key="1">
    <citation type="submission" date="2022-07" db="EMBL/GenBank/DDBJ databases">
        <title>Genome Sequence of Xylaria arbuscula.</title>
        <authorList>
            <person name="Buettner E."/>
        </authorList>
    </citation>
    <scope>NUCLEOTIDE SEQUENCE</scope>
    <source>
        <strain evidence="3">VT107</strain>
    </source>
</reference>
<feature type="transmembrane region" description="Helical" evidence="2">
    <location>
        <begin position="86"/>
        <end position="109"/>
    </location>
</feature>
<dbReference type="Proteomes" id="UP001148614">
    <property type="component" value="Unassembled WGS sequence"/>
</dbReference>
<keyword evidence="2" id="KW-1133">Transmembrane helix</keyword>
<evidence type="ECO:0000313" key="4">
    <source>
        <dbReference type="Proteomes" id="UP001148614"/>
    </source>
</evidence>
<dbReference type="AlphaFoldDB" id="A0A9W8TQX5"/>
<feature type="compositionally biased region" description="Polar residues" evidence="1">
    <location>
        <begin position="1"/>
        <end position="17"/>
    </location>
</feature>
<keyword evidence="2" id="KW-0812">Transmembrane</keyword>
<organism evidence="3 4">
    <name type="scientific">Xylaria arbuscula</name>
    <dbReference type="NCBI Taxonomy" id="114810"/>
    <lineage>
        <taxon>Eukaryota</taxon>
        <taxon>Fungi</taxon>
        <taxon>Dikarya</taxon>
        <taxon>Ascomycota</taxon>
        <taxon>Pezizomycotina</taxon>
        <taxon>Sordariomycetes</taxon>
        <taxon>Xylariomycetidae</taxon>
        <taxon>Xylariales</taxon>
        <taxon>Xylariaceae</taxon>
        <taxon>Xylaria</taxon>
    </lineage>
</organism>
<dbReference type="VEuPathDB" id="FungiDB:F4678DRAFT_27150"/>
<feature type="transmembrane region" description="Helical" evidence="2">
    <location>
        <begin position="192"/>
        <end position="210"/>
    </location>
</feature>
<proteinExistence type="predicted"/>
<sequence>MGSSTAEARPSTESADSNAPLIPNSTPFRPPPPNYLEDNLPSSIRTSRGSLNLPVSAVVIVLRILATIAGLAIGVSFALQHVYQDVVIALTVFVWVALFWDILLLLPLFANKPSLRVSLVMRDGRAIDFISREDEEDVDEQDGGEGVGGRRKKRRCAWLKRAFWIDFLSFVTVFTLTIVCHIHAWGQYRQTIALNWFAISFHIFVLVLTASPKLASAHVRFEQSELQIALP</sequence>
<feature type="region of interest" description="Disordered" evidence="1">
    <location>
        <begin position="1"/>
        <end position="34"/>
    </location>
</feature>
<protein>
    <submittedName>
        <fullName evidence="3">Uncharacterized protein</fullName>
    </submittedName>
</protein>
<evidence type="ECO:0000313" key="3">
    <source>
        <dbReference type="EMBL" id="KAJ3577946.1"/>
    </source>
</evidence>
<feature type="transmembrane region" description="Helical" evidence="2">
    <location>
        <begin position="162"/>
        <end position="186"/>
    </location>
</feature>
<feature type="transmembrane region" description="Helical" evidence="2">
    <location>
        <begin position="55"/>
        <end position="80"/>
    </location>
</feature>
<evidence type="ECO:0000256" key="2">
    <source>
        <dbReference type="SAM" id="Phobius"/>
    </source>
</evidence>